<feature type="transmembrane region" description="Helical" evidence="1">
    <location>
        <begin position="279"/>
        <end position="299"/>
    </location>
</feature>
<dbReference type="PANTHER" id="PTHR37308">
    <property type="entry name" value="INTEGRAL MEMBRANE PROTEIN"/>
    <property type="match status" value="1"/>
</dbReference>
<dbReference type="AlphaFoldDB" id="A0A5P9NZP3"/>
<dbReference type="Proteomes" id="UP000326170">
    <property type="component" value="Chromosome"/>
</dbReference>
<dbReference type="GeneID" id="42299642"/>
<feature type="transmembrane region" description="Helical" evidence="1">
    <location>
        <begin position="160"/>
        <end position="186"/>
    </location>
</feature>
<feature type="transmembrane region" description="Helical" evidence="1">
    <location>
        <begin position="74"/>
        <end position="95"/>
    </location>
</feature>
<dbReference type="OrthoDB" id="313161at2157"/>
<keyword evidence="1" id="KW-0472">Membrane</keyword>
<keyword evidence="1" id="KW-0812">Transmembrane</keyword>
<evidence type="ECO:0000256" key="1">
    <source>
        <dbReference type="SAM" id="Phobius"/>
    </source>
</evidence>
<dbReference type="InterPro" id="IPR007163">
    <property type="entry name" value="VCA0040-like"/>
</dbReference>
<feature type="transmembrane region" description="Helical" evidence="1">
    <location>
        <begin position="133"/>
        <end position="154"/>
    </location>
</feature>
<dbReference type="KEGG" id="nas:GCU68_01295"/>
<dbReference type="EMBL" id="CP045488">
    <property type="protein sequence ID" value="QFU81287.1"/>
    <property type="molecule type" value="Genomic_DNA"/>
</dbReference>
<accession>A0A5P9NZP3</accession>
<dbReference type="Pfam" id="PF04018">
    <property type="entry name" value="VCA0040-like"/>
    <property type="match status" value="1"/>
</dbReference>
<keyword evidence="1" id="KW-1133">Transmembrane helix</keyword>
<organism evidence="2 3">
    <name type="scientific">Natronorubrum aibiense</name>
    <dbReference type="NCBI Taxonomy" id="348826"/>
    <lineage>
        <taxon>Archaea</taxon>
        <taxon>Methanobacteriati</taxon>
        <taxon>Methanobacteriota</taxon>
        <taxon>Stenosarchaea group</taxon>
        <taxon>Halobacteria</taxon>
        <taxon>Halobacteriales</taxon>
        <taxon>Natrialbaceae</taxon>
        <taxon>Natronorubrum</taxon>
    </lineage>
</organism>
<evidence type="ECO:0000313" key="3">
    <source>
        <dbReference type="Proteomes" id="UP000326170"/>
    </source>
</evidence>
<keyword evidence="3" id="KW-1185">Reference proteome</keyword>
<reference evidence="2 3" key="1">
    <citation type="journal article" date="2007" name="Int. J. Syst. Evol. Microbiol.">
        <title>Natronorubrum sulfidifaciens sp. nov., an extremely haloalkaliphilic archaeon isolated from Aiding salt lake in Xin-Jiang, China.</title>
        <authorList>
            <person name="Cui H.L."/>
            <person name="Tohty D."/>
            <person name="Liu H.C."/>
            <person name="Liu S.J."/>
            <person name="Oren A."/>
            <person name="Zhou P.J."/>
        </authorList>
    </citation>
    <scope>NUCLEOTIDE SEQUENCE [LARGE SCALE GENOMIC DNA]</scope>
    <source>
        <strain evidence="2 3">7-3</strain>
    </source>
</reference>
<feature type="transmembrane region" description="Helical" evidence="1">
    <location>
        <begin position="12"/>
        <end position="35"/>
    </location>
</feature>
<feature type="transmembrane region" description="Helical" evidence="1">
    <location>
        <begin position="222"/>
        <end position="242"/>
    </location>
</feature>
<feature type="transmembrane region" description="Helical" evidence="1">
    <location>
        <begin position="198"/>
        <end position="216"/>
    </location>
</feature>
<dbReference type="RefSeq" id="WP_152938671.1">
    <property type="nucleotide sequence ID" value="NZ_CP045488.1"/>
</dbReference>
<evidence type="ECO:0000313" key="2">
    <source>
        <dbReference type="EMBL" id="QFU81287.1"/>
    </source>
</evidence>
<gene>
    <name evidence="2" type="ORF">GCU68_01295</name>
</gene>
<dbReference type="PANTHER" id="PTHR37308:SF1">
    <property type="entry name" value="POLYPRENYL-PHOSPHATE TRANSPORTER"/>
    <property type="match status" value="1"/>
</dbReference>
<sequence length="308" mass="32002">MREFLAVYLKGISMGSADVVPGVSGATIALIVGIYDRLIRAITSIDPRAFRPALRPHDPEARATLRTELERIELPFLLTLGLGIGTAVVILSRVMHGAATTYPVPTYGFFFGLIAASAIVLYGAIGTWTGGRLLVSAVAIVLAFVVTGVTADGVPHSPLVVFVAGAIAICAMVLPGVSGAFFLLILGQYEYMTGTLSTFVDGLIGLLEGDAIAPVIESGTVVAVFGVGAVLGLFTMAHVVGYALERYRAATLAFLVSLMVGSLRLPVTEVWTNLGESSTGTPVAAVVAGIVGAGAVLLVDRYTDDLEY</sequence>
<protein>
    <submittedName>
        <fullName evidence="2">DUF368 domain-containing protein</fullName>
    </submittedName>
</protein>
<feature type="transmembrane region" description="Helical" evidence="1">
    <location>
        <begin position="107"/>
        <end position="126"/>
    </location>
</feature>
<name>A0A5P9NZP3_9EURY</name>
<proteinExistence type="predicted"/>
<feature type="transmembrane region" description="Helical" evidence="1">
    <location>
        <begin position="249"/>
        <end position="267"/>
    </location>
</feature>